<feature type="binding site" evidence="4">
    <location>
        <begin position="237"/>
        <end position="244"/>
    </location>
    <ligand>
        <name>FAD</name>
        <dbReference type="ChEBI" id="CHEBI:57692"/>
    </ligand>
</feature>
<evidence type="ECO:0000256" key="2">
    <source>
        <dbReference type="ARBA" id="ARBA00022448"/>
    </source>
</evidence>
<dbReference type="InterPro" id="IPR014731">
    <property type="entry name" value="ETF_asu_C"/>
</dbReference>
<evidence type="ECO:0000313" key="6">
    <source>
        <dbReference type="EMBL" id="MCG4617178.1"/>
    </source>
</evidence>
<dbReference type="SUPFAM" id="SSF52402">
    <property type="entry name" value="Adenine nucleotide alpha hydrolases-like"/>
    <property type="match status" value="1"/>
</dbReference>
<dbReference type="SUPFAM" id="SSF52467">
    <property type="entry name" value="DHS-like NAD/FAD-binding domain"/>
    <property type="match status" value="1"/>
</dbReference>
<feature type="domain" description="Electron transfer flavoprotein alpha subunit C-terminal" evidence="5">
    <location>
        <begin position="169"/>
        <end position="249"/>
    </location>
</feature>
<dbReference type="Gene3D" id="3.40.50.1220">
    <property type="entry name" value="TPP-binding domain"/>
    <property type="match status" value="1"/>
</dbReference>
<dbReference type="InterPro" id="IPR029035">
    <property type="entry name" value="DHS-like_NAD/FAD-binding_dom"/>
</dbReference>
<dbReference type="GO" id="GO:0033539">
    <property type="term" value="P:fatty acid beta-oxidation using acyl-CoA dehydrogenase"/>
    <property type="evidence" value="ECO:0007669"/>
    <property type="project" value="TreeGrafter"/>
</dbReference>
<proteinExistence type="inferred from homology"/>
<gene>
    <name evidence="6" type="ORF">L0M99_01525</name>
</gene>
<evidence type="ECO:0000256" key="3">
    <source>
        <dbReference type="ARBA" id="ARBA00022630"/>
    </source>
</evidence>
<sequence>MSDTWIIAEDGAISALVEIGKNYGGKTNVVLVGDAEIKGVDRVIRIPKTPDQPVETLAPAVVASLRPESEDIILAGNTPGSRVLAGAVAAKLGVPIFFGLQTISPGEITVSRYGGITLQTFRINGSVVAVVDGGTETEGDTPILEEGSTAAYDVKVVSVDKSESVKTPLGAARRVVSAGRGFKNAEDLKLLAQFADSIGAEVACSRPLAEGAGWLERDRYVGISGQHISPELYIAVGISGQLQHTAGMSNAATVVVINSDERAPFFKQADYGIVGDLYEVIPALTEAAR</sequence>
<evidence type="ECO:0000259" key="5">
    <source>
        <dbReference type="Pfam" id="PF00766"/>
    </source>
</evidence>
<organism evidence="6 7">
    <name type="scientific">Varibaculum cambriense</name>
    <dbReference type="NCBI Taxonomy" id="184870"/>
    <lineage>
        <taxon>Bacteria</taxon>
        <taxon>Bacillati</taxon>
        <taxon>Actinomycetota</taxon>
        <taxon>Actinomycetes</taxon>
        <taxon>Actinomycetales</taxon>
        <taxon>Actinomycetaceae</taxon>
        <taxon>Varibaculum</taxon>
    </lineage>
</organism>
<feature type="binding site" evidence="4">
    <location>
        <position position="180"/>
    </location>
    <ligand>
        <name>FAD</name>
        <dbReference type="ChEBI" id="CHEBI:57692"/>
    </ligand>
</feature>
<dbReference type="InterPro" id="IPR014729">
    <property type="entry name" value="Rossmann-like_a/b/a_fold"/>
</dbReference>
<dbReference type="Proteomes" id="UP001200537">
    <property type="component" value="Unassembled WGS sequence"/>
</dbReference>
<dbReference type="RefSeq" id="WP_024059409.1">
    <property type="nucleotide sequence ID" value="NZ_JAGZVZ010000004.1"/>
</dbReference>
<name>A0AAJ1BA78_9ACTO</name>
<dbReference type="PIRSF" id="PIRSF000089">
    <property type="entry name" value="Electra_flavoP_a"/>
    <property type="match status" value="1"/>
</dbReference>
<keyword evidence="3" id="KW-0285">Flavoprotein</keyword>
<dbReference type="GO" id="GO:0009055">
    <property type="term" value="F:electron transfer activity"/>
    <property type="evidence" value="ECO:0007669"/>
    <property type="project" value="InterPro"/>
</dbReference>
<dbReference type="PANTHER" id="PTHR43153">
    <property type="entry name" value="ELECTRON TRANSFER FLAVOPROTEIN ALPHA"/>
    <property type="match status" value="1"/>
</dbReference>
<comment type="caution">
    <text evidence="6">The sequence shown here is derived from an EMBL/GenBank/DDBJ whole genome shotgun (WGS) entry which is preliminary data.</text>
</comment>
<comment type="similarity">
    <text evidence="1">Belongs to the ETF alpha-subunit/FixB family.</text>
</comment>
<keyword evidence="4" id="KW-0274">FAD</keyword>
<dbReference type="AlphaFoldDB" id="A0AAJ1BA78"/>
<keyword evidence="2" id="KW-0813">Transport</keyword>
<feature type="binding site" evidence="4">
    <location>
        <position position="258"/>
    </location>
    <ligand>
        <name>FAD</name>
        <dbReference type="ChEBI" id="CHEBI:57692"/>
    </ligand>
</feature>
<protein>
    <submittedName>
        <fullName evidence="6">Electron transfer flavoprotein subunit alpha/FixB family protein</fullName>
    </submittedName>
</protein>
<dbReference type="Pfam" id="PF00766">
    <property type="entry name" value="ETF_alpha"/>
    <property type="match status" value="1"/>
</dbReference>
<reference evidence="6" key="1">
    <citation type="submission" date="2022-01" db="EMBL/GenBank/DDBJ databases">
        <title>Collection of gut derived symbiotic bacterial strains cultured from healthy donors.</title>
        <authorList>
            <person name="Lin H."/>
            <person name="Kohout C."/>
            <person name="Waligurski E."/>
            <person name="Pamer E.G."/>
        </authorList>
    </citation>
    <scope>NUCLEOTIDE SEQUENCE</scope>
    <source>
        <strain evidence="6">DFI.7.46</strain>
    </source>
</reference>
<dbReference type="GO" id="GO:0050660">
    <property type="term" value="F:flavin adenine dinucleotide binding"/>
    <property type="evidence" value="ECO:0007669"/>
    <property type="project" value="InterPro"/>
</dbReference>
<dbReference type="FunFam" id="3.40.50.1220:FF:000004">
    <property type="entry name" value="Electron transfer flavoprotein"/>
    <property type="match status" value="1"/>
</dbReference>
<dbReference type="Gene3D" id="3.40.50.620">
    <property type="entry name" value="HUPs"/>
    <property type="match status" value="1"/>
</dbReference>
<evidence type="ECO:0000256" key="1">
    <source>
        <dbReference type="ARBA" id="ARBA00005817"/>
    </source>
</evidence>
<dbReference type="EMBL" id="JAKNHJ010000002">
    <property type="protein sequence ID" value="MCG4617178.1"/>
    <property type="molecule type" value="Genomic_DNA"/>
</dbReference>
<dbReference type="PANTHER" id="PTHR43153:SF11">
    <property type="entry name" value="ELECTRON TRANSFER FLAVOPROTEIN, SUBUNIT ALPHA (ETFA)"/>
    <property type="match status" value="1"/>
</dbReference>
<feature type="binding site" evidence="4">
    <location>
        <begin position="205"/>
        <end position="206"/>
    </location>
    <ligand>
        <name>FAD</name>
        <dbReference type="ChEBI" id="CHEBI:57692"/>
    </ligand>
</feature>
<evidence type="ECO:0000313" key="7">
    <source>
        <dbReference type="Proteomes" id="UP001200537"/>
    </source>
</evidence>
<comment type="cofactor">
    <cofactor evidence="4">
        <name>FAD</name>
        <dbReference type="ChEBI" id="CHEBI:57692"/>
    </cofactor>
    <text evidence="4">Binds 1 FAD per dimer.</text>
</comment>
<accession>A0AAJ1BA78</accession>
<evidence type="ECO:0000256" key="4">
    <source>
        <dbReference type="PIRSR" id="PIRSR000089-1"/>
    </source>
</evidence>
<dbReference type="InterPro" id="IPR001308">
    <property type="entry name" value="ETF_a/FixB"/>
</dbReference>